<keyword evidence="4" id="KW-1185">Reference proteome</keyword>
<name>A0A165DHZ7_9BASI</name>
<dbReference type="OrthoDB" id="202825at2759"/>
<dbReference type="AlphaFoldDB" id="A0A165DHZ7"/>
<dbReference type="NCBIfam" id="TIGR00087">
    <property type="entry name" value="surE"/>
    <property type="match status" value="1"/>
</dbReference>
<accession>A0A165DHZ7</accession>
<sequence>MVRVLLTNDDGPPNPRESPYIFSFARALEKELGWDVKVVLPASQKSWIGKAYVIKDVIKGKYYYPREPGTSVRSSDATFRLTVITDGMGEHSDASRPLKDGEVAEWILLEATPATCANIALHNLYPGEIDLVISGPNFGRNSSACFMLSSGTIGATLSSSLSHIRSIALSYATFHHPTPAEYTPPANTLSCRIINSLYSNWGADGHGLRNGEVDLYSVNLPMIQALLADGGVEAVWTTAWRNGYGRLFTPSAKKPTVKAAGPDAPPSSASSSGTSTPSGNQPSYALPKHHTDPETAAHPLTFHFAPDMEPLVRPDVTLLPEGTDTWALHHGFASVTPLRAAFAEPGAESLALAGEAEGKPGAKVRL</sequence>
<gene>
    <name evidence="3" type="ORF">CALCODRAFT_76577</name>
</gene>
<evidence type="ECO:0000259" key="2">
    <source>
        <dbReference type="Pfam" id="PF01975"/>
    </source>
</evidence>
<reference evidence="3 4" key="1">
    <citation type="journal article" date="2016" name="Mol. Biol. Evol.">
        <title>Comparative Genomics of Early-Diverging Mushroom-Forming Fungi Provides Insights into the Origins of Lignocellulose Decay Capabilities.</title>
        <authorList>
            <person name="Nagy L.G."/>
            <person name="Riley R."/>
            <person name="Tritt A."/>
            <person name="Adam C."/>
            <person name="Daum C."/>
            <person name="Floudas D."/>
            <person name="Sun H."/>
            <person name="Yadav J.S."/>
            <person name="Pangilinan J."/>
            <person name="Larsson K.H."/>
            <person name="Matsuura K."/>
            <person name="Barry K."/>
            <person name="Labutti K."/>
            <person name="Kuo R."/>
            <person name="Ohm R.A."/>
            <person name="Bhattacharya S.S."/>
            <person name="Shirouzu T."/>
            <person name="Yoshinaga Y."/>
            <person name="Martin F.M."/>
            <person name="Grigoriev I.V."/>
            <person name="Hibbett D.S."/>
        </authorList>
    </citation>
    <scope>NUCLEOTIDE SEQUENCE [LARGE SCALE GENOMIC DNA]</scope>
    <source>
        <strain evidence="3 4">HHB12733</strain>
    </source>
</reference>
<dbReference type="EMBL" id="KV424054">
    <property type="protein sequence ID" value="KZT52837.1"/>
    <property type="molecule type" value="Genomic_DNA"/>
</dbReference>
<dbReference type="GO" id="GO:0016787">
    <property type="term" value="F:hydrolase activity"/>
    <property type="evidence" value="ECO:0007669"/>
    <property type="project" value="InterPro"/>
</dbReference>
<dbReference type="PANTHER" id="PTHR47551:SF1">
    <property type="entry name" value="TUBULIN--TYROSINE LIGASE PBY1-RELATED"/>
    <property type="match status" value="1"/>
</dbReference>
<evidence type="ECO:0000256" key="1">
    <source>
        <dbReference type="SAM" id="MobiDB-lite"/>
    </source>
</evidence>
<organism evidence="3 4">
    <name type="scientific">Calocera cornea HHB12733</name>
    <dbReference type="NCBI Taxonomy" id="1353952"/>
    <lineage>
        <taxon>Eukaryota</taxon>
        <taxon>Fungi</taxon>
        <taxon>Dikarya</taxon>
        <taxon>Basidiomycota</taxon>
        <taxon>Agaricomycotina</taxon>
        <taxon>Dacrymycetes</taxon>
        <taxon>Dacrymycetales</taxon>
        <taxon>Dacrymycetaceae</taxon>
        <taxon>Calocera</taxon>
    </lineage>
</organism>
<evidence type="ECO:0000313" key="3">
    <source>
        <dbReference type="EMBL" id="KZT52837.1"/>
    </source>
</evidence>
<feature type="compositionally biased region" description="Low complexity" evidence="1">
    <location>
        <begin position="259"/>
        <end position="279"/>
    </location>
</feature>
<feature type="domain" description="Survival protein SurE-like phosphatase/nucleotidase" evidence="2">
    <location>
        <begin position="4"/>
        <end position="225"/>
    </location>
</feature>
<feature type="region of interest" description="Disordered" evidence="1">
    <location>
        <begin position="251"/>
        <end position="296"/>
    </location>
</feature>
<dbReference type="GO" id="GO:0000932">
    <property type="term" value="C:P-body"/>
    <property type="evidence" value="ECO:0007669"/>
    <property type="project" value="TreeGrafter"/>
</dbReference>
<dbReference type="STRING" id="1353952.A0A165DHZ7"/>
<dbReference type="InterPro" id="IPR002828">
    <property type="entry name" value="SurE-like_Pase/nucleotidase"/>
</dbReference>
<dbReference type="InParanoid" id="A0A165DHZ7"/>
<dbReference type="Proteomes" id="UP000076842">
    <property type="component" value="Unassembled WGS sequence"/>
</dbReference>
<dbReference type="SUPFAM" id="SSF64167">
    <property type="entry name" value="SurE-like"/>
    <property type="match status" value="1"/>
</dbReference>
<proteinExistence type="predicted"/>
<dbReference type="Pfam" id="PF01975">
    <property type="entry name" value="SurE"/>
    <property type="match status" value="1"/>
</dbReference>
<dbReference type="InterPro" id="IPR027746">
    <property type="entry name" value="TTL"/>
</dbReference>
<evidence type="ECO:0000313" key="4">
    <source>
        <dbReference type="Proteomes" id="UP000076842"/>
    </source>
</evidence>
<dbReference type="PANTHER" id="PTHR47551">
    <property type="entry name" value="TUBULIN--TYROSINE LIGASE PBY1-RELATED"/>
    <property type="match status" value="1"/>
</dbReference>
<dbReference type="Gene3D" id="3.40.1210.10">
    <property type="entry name" value="Survival protein SurE-like phosphatase/nucleotidase"/>
    <property type="match status" value="1"/>
</dbReference>
<dbReference type="InterPro" id="IPR036523">
    <property type="entry name" value="SurE-like_sf"/>
</dbReference>
<protein>
    <submittedName>
        <fullName evidence="3">Sure-like protein</fullName>
    </submittedName>
</protein>